<dbReference type="PROSITE" id="PS50994">
    <property type="entry name" value="INTEGRASE"/>
    <property type="match status" value="1"/>
</dbReference>
<dbReference type="CDD" id="cd00303">
    <property type="entry name" value="retropepsin_like"/>
    <property type="match status" value="1"/>
</dbReference>
<dbReference type="InterPro" id="IPR012337">
    <property type="entry name" value="RNaseH-like_sf"/>
</dbReference>
<comment type="caution">
    <text evidence="3">The sequence shown here is derived from an EMBL/GenBank/DDBJ whole genome shotgun (WGS) entry which is preliminary data.</text>
</comment>
<feature type="region of interest" description="Disordered" evidence="1">
    <location>
        <begin position="165"/>
        <end position="185"/>
    </location>
</feature>
<dbReference type="PANTHER" id="PTHR47331:SF1">
    <property type="entry name" value="GAG-LIKE PROTEIN"/>
    <property type="match status" value="1"/>
</dbReference>
<dbReference type="InterPro" id="IPR001584">
    <property type="entry name" value="Integrase_cat-core"/>
</dbReference>
<dbReference type="SMART" id="SM00343">
    <property type="entry name" value="ZnF_C2HC"/>
    <property type="match status" value="2"/>
</dbReference>
<dbReference type="Pfam" id="PF05380">
    <property type="entry name" value="Peptidase_A17"/>
    <property type="match status" value="2"/>
</dbReference>
<dbReference type="InterPro" id="IPR008042">
    <property type="entry name" value="Retrotrans_Pao"/>
</dbReference>
<dbReference type="InterPro" id="IPR001878">
    <property type="entry name" value="Znf_CCHC"/>
</dbReference>
<gene>
    <name evidence="3" type="ORF">ABMA28_012818</name>
</gene>
<dbReference type="PANTHER" id="PTHR47331">
    <property type="entry name" value="PHD-TYPE DOMAIN-CONTAINING PROTEIN"/>
    <property type="match status" value="1"/>
</dbReference>
<dbReference type="InterPro" id="IPR043128">
    <property type="entry name" value="Rev_trsase/Diguanyl_cyclase"/>
</dbReference>
<name>A0ABD0S3S0_LOXSC</name>
<dbReference type="Gene3D" id="3.10.10.10">
    <property type="entry name" value="HIV Type 1 Reverse Transcriptase, subunit A, domain 1"/>
    <property type="match status" value="1"/>
</dbReference>
<proteinExistence type="predicted"/>
<dbReference type="GO" id="GO:0071897">
    <property type="term" value="P:DNA biosynthetic process"/>
    <property type="evidence" value="ECO:0007669"/>
    <property type="project" value="UniProtKB-ARBA"/>
</dbReference>
<evidence type="ECO:0000259" key="2">
    <source>
        <dbReference type="PROSITE" id="PS50994"/>
    </source>
</evidence>
<dbReference type="Gene3D" id="3.30.420.10">
    <property type="entry name" value="Ribonuclease H-like superfamily/Ribonuclease H"/>
    <property type="match status" value="1"/>
</dbReference>
<organism evidence="3 4">
    <name type="scientific">Loxostege sticticalis</name>
    <name type="common">Beet webworm moth</name>
    <dbReference type="NCBI Taxonomy" id="481309"/>
    <lineage>
        <taxon>Eukaryota</taxon>
        <taxon>Metazoa</taxon>
        <taxon>Ecdysozoa</taxon>
        <taxon>Arthropoda</taxon>
        <taxon>Hexapoda</taxon>
        <taxon>Insecta</taxon>
        <taxon>Pterygota</taxon>
        <taxon>Neoptera</taxon>
        <taxon>Endopterygota</taxon>
        <taxon>Lepidoptera</taxon>
        <taxon>Glossata</taxon>
        <taxon>Ditrysia</taxon>
        <taxon>Pyraloidea</taxon>
        <taxon>Crambidae</taxon>
        <taxon>Pyraustinae</taxon>
        <taxon>Loxostege</taxon>
    </lineage>
</organism>
<dbReference type="Pfam" id="PF00078">
    <property type="entry name" value="RVT_1"/>
    <property type="match status" value="1"/>
</dbReference>
<evidence type="ECO:0000313" key="4">
    <source>
        <dbReference type="Proteomes" id="UP001549921"/>
    </source>
</evidence>
<dbReference type="InterPro" id="IPR000477">
    <property type="entry name" value="RT_dom"/>
</dbReference>
<dbReference type="Gene3D" id="3.30.70.270">
    <property type="match status" value="1"/>
</dbReference>
<feature type="compositionally biased region" description="Polar residues" evidence="1">
    <location>
        <begin position="50"/>
        <end position="67"/>
    </location>
</feature>
<dbReference type="InterPro" id="IPR005312">
    <property type="entry name" value="DUF1759"/>
</dbReference>
<evidence type="ECO:0000256" key="1">
    <source>
        <dbReference type="SAM" id="MobiDB-lite"/>
    </source>
</evidence>
<protein>
    <recommendedName>
        <fullName evidence="2">Integrase catalytic domain-containing protein</fullName>
    </recommendedName>
</protein>
<dbReference type="Pfam" id="PF18701">
    <property type="entry name" value="DUF5641"/>
    <property type="match status" value="1"/>
</dbReference>
<dbReference type="Proteomes" id="UP001549921">
    <property type="component" value="Unassembled WGS sequence"/>
</dbReference>
<reference evidence="3 4" key="1">
    <citation type="submission" date="2024-06" db="EMBL/GenBank/DDBJ databases">
        <title>A chromosome-level genome assembly of beet webworm, Loxostege sticticalis.</title>
        <authorList>
            <person name="Zhang Y."/>
        </authorList>
    </citation>
    <scope>NUCLEOTIDE SEQUENCE [LARGE SCALE GENOMIC DNA]</scope>
    <source>
        <strain evidence="3">AQ028</strain>
        <tissue evidence="3">Male pupae</tissue>
    </source>
</reference>
<dbReference type="Pfam" id="PF03564">
    <property type="entry name" value="DUF1759"/>
    <property type="match status" value="1"/>
</dbReference>
<dbReference type="InterPro" id="IPR043502">
    <property type="entry name" value="DNA/RNA_pol_sf"/>
</dbReference>
<dbReference type="InterPro" id="IPR040676">
    <property type="entry name" value="DUF5641"/>
</dbReference>
<feature type="compositionally biased region" description="Basic and acidic residues" evidence="1">
    <location>
        <begin position="11"/>
        <end position="28"/>
    </location>
</feature>
<dbReference type="InterPro" id="IPR036397">
    <property type="entry name" value="RNaseH_sf"/>
</dbReference>
<feature type="region of interest" description="Disordered" evidence="1">
    <location>
        <begin position="46"/>
        <end position="67"/>
    </location>
</feature>
<dbReference type="EMBL" id="JBEDNZ010000031">
    <property type="protein sequence ID" value="KAL0808332.1"/>
    <property type="molecule type" value="Genomic_DNA"/>
</dbReference>
<dbReference type="SUPFAM" id="SSF56672">
    <property type="entry name" value="DNA/RNA polymerases"/>
    <property type="match status" value="1"/>
</dbReference>
<dbReference type="SUPFAM" id="SSF53098">
    <property type="entry name" value="Ribonuclease H-like"/>
    <property type="match status" value="1"/>
</dbReference>
<dbReference type="CDD" id="cd01644">
    <property type="entry name" value="RT_pepA17"/>
    <property type="match status" value="1"/>
</dbReference>
<feature type="domain" description="Integrase catalytic" evidence="2">
    <location>
        <begin position="1575"/>
        <end position="1763"/>
    </location>
</feature>
<dbReference type="GO" id="GO:0042575">
    <property type="term" value="C:DNA polymerase complex"/>
    <property type="evidence" value="ECO:0007669"/>
    <property type="project" value="UniProtKB-ARBA"/>
</dbReference>
<accession>A0ABD0S3S0</accession>
<evidence type="ECO:0000313" key="3">
    <source>
        <dbReference type="EMBL" id="KAL0808332.1"/>
    </source>
</evidence>
<sequence length="1892" mass="214249">MVSTRSASKMEAQKEAPQDAQRVKEEDKCKAECSVGLKEAVDTFDAGNTMKKTSPRPSTAQSVHLKKSTSSSIIARKKMLELEAERAKARIKMDLIDKQLEVDLAALDDETSNSSLPSVKNRSECNERVVERWLEDSLQEVKTQCVTHRDNLDDELCPAPQESNLHHVRAAGPPPPATGTAAESCPLPTAAGGTDDGTVHALASALKDLAAATAAGASTSNARMLNRMCTPRDLPSFSGDPLEWLQFKQAFEESSQVCNFSDKENLWRLRKSLHGPAKEAVTALLIGATSAADVMTTLELQFGNPDVIISKILQEIHRLRPMSQEYHKDIIHFSVKVRNCVAAVSAIGCEDYLKGLNVVSAIVSKLPIVLISKWTDYSYSRISDKQKPHLLMLSEFLSEEAIKITKTSVNLSNLQSFSKQSYSENIKHRTLIINNEQSDNSDNVCRYCRVSKHMLEDCKKFKRSMRRERWSYVKKYGICFKCLKPQHKQDNCPAPMCDVDNCGLSHHRMLHFFTNKDSVLPQKSVNVTDATEIDPEPRVETVNHIKVNSCKVLLKTVPIYLHGPNGTLKCVALLDDGSTVTLISAALVSKLGLRGDKQTLRVCGAWNSSEVVCHSEVLDLNLSNCDGTNFTIRARSVENLNLPVQNVDLSDYEVIKPDIKSVICGGQCKPDILIGQDNYDLLLPLEIIKGKPTDPYLTRTPLGWCVHGRARSGRGAGDAVQLQSTLYLSEKEDSESEIILREMQDEMRRSFSIESMGISSKPRQNVLDVQANDQLQQTATLKDGRWYVGLPWKGTFGEMPNSYDNALSRLKGVERKMKSNQSFSLRYKDRIDHLFGNDYASELTETVSPNIIWYLPHFGVDNPNKQKLRLVFDAAARNKGLCLNDYLLKGPDLLISLYGIMLRFRENKVAVTADIKDMFLRIKIRTEDRDALRFLWRESPTEPVKTYVMTSLIFGANCSPFISQFVKNKNAERFESSMPAAVRAVCTQHYMDDYIDSIEDEKTATQLVNDVTYIHKQGGFELRNWNSNTQSVLHDLPTENLKSTPVTFKTGQEYEGERTLGIIWFPTDDNLGFDVSFKRIPEPILAAQKKPTKREMLRVLMSIFDVYGFLSPITIKGKIMLQDTWRSGISWDDEITDQIFTKWIEWLTIMKSISQIRLPRHYEAATRNKYGTNEETVSETHNVSTNALNSAARSPAQRYTNLQLHVFCDASTQAMCAVAYWRWIDFDKNIQVAFVSSKCRVAPVKYVSMPRLELQAAVMAGRLANSIINEHRMKPERKVFWCDSSTVLHWIRNDARNYKAYVAHRLGELDELTEINEWRYISTKTNIADVATRESCDIKTLENEWLYGPPFLYNEEQSWPRETEIQPPEVRNEDLECVNTIHVTPVNLPAVPAPERFSSWLRLVRSMHAVLSFIDKCKKAQNGGADGATMERAETLLLKYSQMKAFPDDLHNLKQNKRLDRNSKLLTLSPILGDDGLLRMAGRIDAATEIPTYVKHPVILDGRCHITHLIVKYYHVKAYHGNQETVVNELKQRYWIIRLRPTVKYISSKCMLCRIKRAQPHPPRMGDLPEARLAHHQRPFTYTGVDLFGPLEVTVGRRREKRYGVIFTCLTVRAIHIELVSQLTTDALIMALRRMAARRGWPRCLYSDNGTNLRGAHTELKKCILELDEKLLKEGATSYGLETTWTFIPPASPHWGGAWERLIRSIKVALKVTLKERAPRDETLQTLMAEIEQTINSRPLSHVSVEPSSRETLTPNHFLLGTSSNAPTLGVFNETDTYLRKQWRISQSLADIFWKRWVREVLPDMRPRQKWHEDQKPLQVGDVVLIVDPDSPRNVWPKGLVQAVHSGKDGRIRVVDVMTKTGLLQRNATRVARIAMGDECCVSTRGGNVGDA</sequence>
<feature type="region of interest" description="Disordered" evidence="1">
    <location>
        <begin position="1"/>
        <end position="28"/>
    </location>
</feature>